<proteinExistence type="predicted"/>
<reference evidence="2 3" key="1">
    <citation type="journal article" date="2019" name="Microbiol. Resour. Announc.">
        <title>Complete Genome Sequence of Halomonas sulfidaeris Strain Esulfide1 Isolated from a Metal Sulfide Rock at a Depth of 2,200 Meters, Obtained Using Nanopore Sequencing.</title>
        <authorList>
            <person name="Saito M."/>
            <person name="Nishigata A."/>
            <person name="Galipon J."/>
            <person name="Arakawa K."/>
        </authorList>
    </citation>
    <scope>NUCLEOTIDE SEQUENCE [LARGE SCALE GENOMIC DNA]</scope>
    <source>
        <strain evidence="2 3">ATCC BAA-803</strain>
    </source>
</reference>
<protein>
    <recommendedName>
        <fullName evidence="1">CD-NTase associated protein 4-like DNA endonuclease domain-containing protein</fullName>
    </recommendedName>
</protein>
<dbReference type="EMBL" id="AP019514">
    <property type="protein sequence ID" value="BBI60512.1"/>
    <property type="molecule type" value="Genomic_DNA"/>
</dbReference>
<feature type="domain" description="CD-NTase associated protein 4-like DNA endonuclease" evidence="1">
    <location>
        <begin position="6"/>
        <end position="82"/>
    </location>
</feature>
<organism evidence="2 3">
    <name type="scientific">Vreelandella sulfidaeris</name>
    <dbReference type="NCBI Taxonomy" id="115553"/>
    <lineage>
        <taxon>Bacteria</taxon>
        <taxon>Pseudomonadati</taxon>
        <taxon>Pseudomonadota</taxon>
        <taxon>Gammaproteobacteria</taxon>
        <taxon>Oceanospirillales</taxon>
        <taxon>Halomonadaceae</taxon>
        <taxon>Vreelandella</taxon>
    </lineage>
</organism>
<dbReference type="InterPro" id="IPR025382">
    <property type="entry name" value="Cap4-like_endonuclease_dom"/>
</dbReference>
<name>A0A455U378_9GAMM</name>
<evidence type="ECO:0000313" key="2">
    <source>
        <dbReference type="EMBL" id="BBI60512.1"/>
    </source>
</evidence>
<accession>A0A455U378</accession>
<dbReference type="Pfam" id="PF14130">
    <property type="entry name" value="Cap4_nuclease"/>
    <property type="match status" value="1"/>
</dbReference>
<gene>
    <name evidence="2" type="ORF">HSBAA_18180</name>
</gene>
<dbReference type="GO" id="GO:0004518">
    <property type="term" value="F:nuclease activity"/>
    <property type="evidence" value="ECO:0007669"/>
    <property type="project" value="InterPro"/>
</dbReference>
<evidence type="ECO:0000313" key="3">
    <source>
        <dbReference type="Proteomes" id="UP000320231"/>
    </source>
</evidence>
<evidence type="ECO:0000259" key="1">
    <source>
        <dbReference type="Pfam" id="PF14130"/>
    </source>
</evidence>
<sequence>MLKEKKAGSDTYRKYNYQYHWAFCRMLDEHSEGNEYAIFVEEHEDVTLANSLNGASALFEFNQIKEIASKSTITSLTKDKEKQAHH</sequence>
<dbReference type="AlphaFoldDB" id="A0A455U378"/>
<dbReference type="Proteomes" id="UP000320231">
    <property type="component" value="Chromosome"/>
</dbReference>
<dbReference type="KEGG" id="hsr:HSBAA_18180"/>